<dbReference type="RefSeq" id="WP_147231919.1">
    <property type="nucleotide sequence ID" value="NZ_VOSB01000020.1"/>
</dbReference>
<dbReference type="Pfam" id="PF07244">
    <property type="entry name" value="POTRA"/>
    <property type="match status" value="1"/>
</dbReference>
<dbReference type="GO" id="GO:0019867">
    <property type="term" value="C:outer membrane"/>
    <property type="evidence" value="ECO:0007669"/>
    <property type="project" value="InterPro"/>
</dbReference>
<organism evidence="2 3">
    <name type="scientific">Psychroserpens burtonensis</name>
    <dbReference type="NCBI Taxonomy" id="49278"/>
    <lineage>
        <taxon>Bacteria</taxon>
        <taxon>Pseudomonadati</taxon>
        <taxon>Bacteroidota</taxon>
        <taxon>Flavobacteriia</taxon>
        <taxon>Flavobacteriales</taxon>
        <taxon>Flavobacteriaceae</taxon>
        <taxon>Psychroserpens</taxon>
    </lineage>
</organism>
<dbReference type="InterPro" id="IPR010827">
    <property type="entry name" value="BamA/TamA_POTRA"/>
</dbReference>
<evidence type="ECO:0000313" key="2">
    <source>
        <dbReference type="EMBL" id="TXE16223.1"/>
    </source>
</evidence>
<proteinExistence type="predicted"/>
<sequence length="562" mass="64304">MPKIKYLFTSLLFLLYFSNTLGQNLYLTCLGSSENETRSIDSLGYKNMFEDYSSLETEVSNLKKTLIKVGYIEIEQLHLIKQNDSSYDAHFSLRNKYNSITISHNNLVDLPILKSTGFLDTSNDLIIPIENIESTLEFINSQLANKGNPFSSLILTDIISIDDNYLKGSLSISESNSRTMDKLVLKGYEKFPKSFIKRYLKIKTNQTFSLEKIKEKTKALNDLAFANQIRDPEVLFTKDSTILYMYLKKAKSNTFDGFLGFGTNETTNKIEFDGYLNLNLINNLNYGESLKLLYKSDESDQQTFDLELDAPYILNTPIGINLNLNIFKRDSSFVTVTQAIELNYQINSKHIISGGTTSVNSTDLLDLSSSLITDYSSNQYFVNYMYTNRQNFNLLFPINFLFNVSTGIGNRSYEDLNEKQSNFCLNTFKIFNLNDKNSIYGKVNFNYLVSDTYLENELPRFGGINSIRGFEENSLIANLYAVLNTEYRYKLNNSIYVHSVIDAAYFENQITDQKEKLFGFGFGFGLITKAGLFRFNYTSGKTESQKFKLSDSKIHLSLTTTF</sequence>
<accession>A0A5C7BBT9</accession>
<dbReference type="OrthoDB" id="9811416at2"/>
<dbReference type="AlphaFoldDB" id="A0A5C7BBT9"/>
<reference evidence="2 3" key="1">
    <citation type="submission" date="2019-08" db="EMBL/GenBank/DDBJ databases">
        <title>Genome of Psychroserpens burtonensis ACAM 167.</title>
        <authorList>
            <person name="Bowman J.P."/>
        </authorList>
    </citation>
    <scope>NUCLEOTIDE SEQUENCE [LARGE SCALE GENOMIC DNA]</scope>
    <source>
        <strain evidence="2 3">ACAM 167</strain>
    </source>
</reference>
<dbReference type="Gene3D" id="2.40.160.50">
    <property type="entry name" value="membrane protein fhac: a member of the omp85/tpsb transporter family"/>
    <property type="match status" value="1"/>
</dbReference>
<gene>
    <name evidence="2" type="ORF">ES692_13905</name>
</gene>
<name>A0A5C7BBT9_9FLAO</name>
<comment type="caution">
    <text evidence="2">The sequence shown here is derived from an EMBL/GenBank/DDBJ whole genome shotgun (WGS) entry which is preliminary data.</text>
</comment>
<evidence type="ECO:0000313" key="3">
    <source>
        <dbReference type="Proteomes" id="UP000321938"/>
    </source>
</evidence>
<protein>
    <recommendedName>
        <fullName evidence="1">POTRA domain-containing protein</fullName>
    </recommendedName>
</protein>
<feature type="domain" description="POTRA" evidence="1">
    <location>
        <begin position="182"/>
        <end position="234"/>
    </location>
</feature>
<evidence type="ECO:0000259" key="1">
    <source>
        <dbReference type="Pfam" id="PF07244"/>
    </source>
</evidence>
<dbReference type="STRING" id="1123037.GCA_000425305_01080"/>
<dbReference type="EMBL" id="VOSB01000020">
    <property type="protein sequence ID" value="TXE16223.1"/>
    <property type="molecule type" value="Genomic_DNA"/>
</dbReference>
<dbReference type="Proteomes" id="UP000321938">
    <property type="component" value="Unassembled WGS sequence"/>
</dbReference>
<keyword evidence="3" id="KW-1185">Reference proteome</keyword>